<feature type="transmembrane region" description="Helical" evidence="1">
    <location>
        <begin position="342"/>
        <end position="359"/>
    </location>
</feature>
<sequence>MIAMPSASRHPAKPTAARFEARVTRAFAWALFGGLWAKLLVAVLLSQPTLDAEVDSVYNRAADLLLLGGLFAALLAYADDILRHSPRLVVVVILGLASFLITEALTGLRLQTAIFEYLKIVTPALLSLVLMRLYARDAALVLQLCRITLTLVWCLACFALVFLPASLNRGGEKFWPVYFASLHTASYLMVVCAALSLYLFEAGQLGRRLLIGLVAFSCVLVFYGWGVRTSMVAALAFGLVYLGQRSRVLPLAVLLVVAFGLAAALVPLLFGIIHLPTWDEMVEMSSGRVSMWLQKAAILADSSLAEWLFGHGEGSDWIVSEVWWWSAKDSHNDFIRLLNQQGLVGLGLVLAMLVTWAGVFPPGVAAPLLAALAASTAFSNGIMFRPQASLVMPLALVAATAAWQHRTARGASQ</sequence>
<evidence type="ECO:0000313" key="3">
    <source>
        <dbReference type="Proteomes" id="UP000318422"/>
    </source>
</evidence>
<dbReference type="EMBL" id="BJNV01000010">
    <property type="protein sequence ID" value="GEC94771.1"/>
    <property type="molecule type" value="Genomic_DNA"/>
</dbReference>
<organism evidence="2 3">
    <name type="scientific">Zoogloea ramigera</name>
    <dbReference type="NCBI Taxonomy" id="350"/>
    <lineage>
        <taxon>Bacteria</taxon>
        <taxon>Pseudomonadati</taxon>
        <taxon>Pseudomonadota</taxon>
        <taxon>Betaproteobacteria</taxon>
        <taxon>Rhodocyclales</taxon>
        <taxon>Zoogloeaceae</taxon>
        <taxon>Zoogloea</taxon>
    </lineage>
</organism>
<dbReference type="OrthoDB" id="9179117at2"/>
<dbReference type="RefSeq" id="WP_141349638.1">
    <property type="nucleotide sequence ID" value="NZ_BJNV01000010.1"/>
</dbReference>
<keyword evidence="3" id="KW-1185">Reference proteome</keyword>
<keyword evidence="1" id="KW-1133">Transmembrane helix</keyword>
<feature type="transmembrane region" description="Helical" evidence="1">
    <location>
        <begin position="209"/>
        <end position="242"/>
    </location>
</feature>
<proteinExistence type="predicted"/>
<accession>A0A4Y4CP95</accession>
<feature type="transmembrane region" description="Helical" evidence="1">
    <location>
        <begin position="248"/>
        <end position="275"/>
    </location>
</feature>
<keyword evidence="1" id="KW-0472">Membrane</keyword>
<reference evidence="2 3" key="1">
    <citation type="submission" date="2019-06" db="EMBL/GenBank/DDBJ databases">
        <title>Whole genome shotgun sequence of Zoogloea ramigera NBRC 15342.</title>
        <authorList>
            <person name="Hosoyama A."/>
            <person name="Uohara A."/>
            <person name="Ohji S."/>
            <person name="Ichikawa N."/>
        </authorList>
    </citation>
    <scope>NUCLEOTIDE SEQUENCE [LARGE SCALE GENOMIC DNA]</scope>
    <source>
        <strain evidence="2 3">NBRC 15342</strain>
    </source>
</reference>
<keyword evidence="1" id="KW-0812">Transmembrane</keyword>
<feature type="transmembrane region" description="Helical" evidence="1">
    <location>
        <begin position="57"/>
        <end position="76"/>
    </location>
</feature>
<feature type="transmembrane region" description="Helical" evidence="1">
    <location>
        <begin position="26"/>
        <end position="45"/>
    </location>
</feature>
<comment type="caution">
    <text evidence="2">The sequence shown here is derived from an EMBL/GenBank/DDBJ whole genome shotgun (WGS) entry which is preliminary data.</text>
</comment>
<evidence type="ECO:0000256" key="1">
    <source>
        <dbReference type="SAM" id="Phobius"/>
    </source>
</evidence>
<name>A0A4Y4CP95_ZOORA</name>
<protein>
    <recommendedName>
        <fullName evidence="4">O-antigen ligase</fullName>
    </recommendedName>
</protein>
<gene>
    <name evidence="2" type="ORF">ZRA01_08440</name>
</gene>
<feature type="transmembrane region" description="Helical" evidence="1">
    <location>
        <begin position="88"/>
        <end position="108"/>
    </location>
</feature>
<feature type="transmembrane region" description="Helical" evidence="1">
    <location>
        <begin position="147"/>
        <end position="165"/>
    </location>
</feature>
<feature type="transmembrane region" description="Helical" evidence="1">
    <location>
        <begin position="114"/>
        <end position="135"/>
    </location>
</feature>
<evidence type="ECO:0008006" key="4">
    <source>
        <dbReference type="Google" id="ProtNLM"/>
    </source>
</evidence>
<feature type="transmembrane region" description="Helical" evidence="1">
    <location>
        <begin position="177"/>
        <end position="200"/>
    </location>
</feature>
<evidence type="ECO:0000313" key="2">
    <source>
        <dbReference type="EMBL" id="GEC94771.1"/>
    </source>
</evidence>
<dbReference type="Proteomes" id="UP000318422">
    <property type="component" value="Unassembled WGS sequence"/>
</dbReference>
<dbReference type="AlphaFoldDB" id="A0A4Y4CP95"/>